<gene>
    <name evidence="6" type="ORF">ECRASSUSDP1_LOCUS22429</name>
</gene>
<dbReference type="Proteomes" id="UP001295684">
    <property type="component" value="Unassembled WGS sequence"/>
</dbReference>
<protein>
    <recommendedName>
        <fullName evidence="8">Pyroglutamyl-peptidase I</fullName>
    </recommendedName>
</protein>
<dbReference type="AlphaFoldDB" id="A0AAD1XXP1"/>
<evidence type="ECO:0000313" key="7">
    <source>
        <dbReference type="Proteomes" id="UP001295684"/>
    </source>
</evidence>
<evidence type="ECO:0000256" key="1">
    <source>
        <dbReference type="ARBA" id="ARBA00006641"/>
    </source>
</evidence>
<evidence type="ECO:0000313" key="6">
    <source>
        <dbReference type="EMBL" id="CAI2380985.1"/>
    </source>
</evidence>
<sequence>MENKTFNLYISGFGPFDTVTKNPTTTIVEELDIENEIRKDFEDYNINVVYKEVIEVDIDSVDEQLDCIHDKIQDSLYDGSYNLVLHLGTDSSSSRIQVEKQAANCKDFTIPDNQGNQPQGEKIDRSKDIEHCLASVIDTSTVVAALRAAEYNCVESKDAGKYICNYIYYSCMNMLSYTTSCDIVFIHVPSFTTIKEEKQLGCVYEFIRQWITSKE</sequence>
<evidence type="ECO:0000256" key="2">
    <source>
        <dbReference type="ARBA" id="ARBA00022490"/>
    </source>
</evidence>
<dbReference type="PANTHER" id="PTHR23402:SF1">
    <property type="entry name" value="PYROGLUTAMYL-PEPTIDASE I"/>
    <property type="match status" value="1"/>
</dbReference>
<dbReference type="InterPro" id="IPR000816">
    <property type="entry name" value="Peptidase_C15"/>
</dbReference>
<keyword evidence="4" id="KW-0378">Hydrolase</keyword>
<reference evidence="6" key="1">
    <citation type="submission" date="2023-07" db="EMBL/GenBank/DDBJ databases">
        <authorList>
            <consortium name="AG Swart"/>
            <person name="Singh M."/>
            <person name="Singh A."/>
            <person name="Seah K."/>
            <person name="Emmerich C."/>
        </authorList>
    </citation>
    <scope>NUCLEOTIDE SEQUENCE</scope>
    <source>
        <strain evidence="6">DP1</strain>
    </source>
</reference>
<comment type="similarity">
    <text evidence="1">Belongs to the peptidase C15 family.</text>
</comment>
<evidence type="ECO:0008006" key="8">
    <source>
        <dbReference type="Google" id="ProtNLM"/>
    </source>
</evidence>
<proteinExistence type="inferred from homology"/>
<evidence type="ECO:0000256" key="3">
    <source>
        <dbReference type="ARBA" id="ARBA00022670"/>
    </source>
</evidence>
<keyword evidence="5" id="KW-0788">Thiol protease</keyword>
<dbReference type="InterPro" id="IPR016125">
    <property type="entry name" value="Peptidase_C15-like"/>
</dbReference>
<dbReference type="GO" id="GO:0005829">
    <property type="term" value="C:cytosol"/>
    <property type="evidence" value="ECO:0007669"/>
    <property type="project" value="InterPro"/>
</dbReference>
<dbReference type="PANTHER" id="PTHR23402">
    <property type="entry name" value="PROTEASE FAMILY C15 PYROGLUTAMYL-PEPTIDASE I-RELATED"/>
    <property type="match status" value="1"/>
</dbReference>
<dbReference type="GO" id="GO:0016920">
    <property type="term" value="F:pyroglutamyl-peptidase activity"/>
    <property type="evidence" value="ECO:0007669"/>
    <property type="project" value="InterPro"/>
</dbReference>
<dbReference type="SUPFAM" id="SSF53182">
    <property type="entry name" value="Pyrrolidone carboxyl peptidase (pyroglutamate aminopeptidase)"/>
    <property type="match status" value="1"/>
</dbReference>
<keyword evidence="3" id="KW-0645">Protease</keyword>
<comment type="caution">
    <text evidence="6">The sequence shown here is derived from an EMBL/GenBank/DDBJ whole genome shotgun (WGS) entry which is preliminary data.</text>
</comment>
<name>A0AAD1XXP1_EUPCR</name>
<keyword evidence="2" id="KW-0963">Cytoplasm</keyword>
<dbReference type="GO" id="GO:0006508">
    <property type="term" value="P:proteolysis"/>
    <property type="evidence" value="ECO:0007669"/>
    <property type="project" value="UniProtKB-KW"/>
</dbReference>
<dbReference type="Pfam" id="PF01470">
    <property type="entry name" value="Peptidase_C15"/>
    <property type="match status" value="1"/>
</dbReference>
<dbReference type="EMBL" id="CAMPGE010023001">
    <property type="protein sequence ID" value="CAI2380985.1"/>
    <property type="molecule type" value="Genomic_DNA"/>
</dbReference>
<dbReference type="PIRSF" id="PIRSF015592">
    <property type="entry name" value="Prld-crbxl_pptds"/>
    <property type="match status" value="1"/>
</dbReference>
<accession>A0AAD1XXP1</accession>
<organism evidence="6 7">
    <name type="scientific">Euplotes crassus</name>
    <dbReference type="NCBI Taxonomy" id="5936"/>
    <lineage>
        <taxon>Eukaryota</taxon>
        <taxon>Sar</taxon>
        <taxon>Alveolata</taxon>
        <taxon>Ciliophora</taxon>
        <taxon>Intramacronucleata</taxon>
        <taxon>Spirotrichea</taxon>
        <taxon>Hypotrichia</taxon>
        <taxon>Euplotida</taxon>
        <taxon>Euplotidae</taxon>
        <taxon>Moneuplotes</taxon>
    </lineage>
</organism>
<evidence type="ECO:0000256" key="5">
    <source>
        <dbReference type="ARBA" id="ARBA00022807"/>
    </source>
</evidence>
<evidence type="ECO:0000256" key="4">
    <source>
        <dbReference type="ARBA" id="ARBA00022801"/>
    </source>
</evidence>
<dbReference type="Gene3D" id="3.40.630.20">
    <property type="entry name" value="Peptidase C15, pyroglutamyl peptidase I-like"/>
    <property type="match status" value="1"/>
</dbReference>
<keyword evidence="7" id="KW-1185">Reference proteome</keyword>
<dbReference type="InterPro" id="IPR036440">
    <property type="entry name" value="Peptidase_C15-like_sf"/>
</dbReference>